<dbReference type="Proteomes" id="UP000274822">
    <property type="component" value="Unassembled WGS sequence"/>
</dbReference>
<dbReference type="SUPFAM" id="SSF52540">
    <property type="entry name" value="P-loop containing nucleoside triphosphate hydrolases"/>
    <property type="match status" value="1"/>
</dbReference>
<feature type="domain" description="G" evidence="1">
    <location>
        <begin position="57"/>
        <end position="121"/>
    </location>
</feature>
<dbReference type="GO" id="GO:0005525">
    <property type="term" value="F:GTP binding"/>
    <property type="evidence" value="ECO:0007669"/>
    <property type="project" value="InterPro"/>
</dbReference>
<evidence type="ECO:0000313" key="2">
    <source>
        <dbReference type="EMBL" id="RUS26512.1"/>
    </source>
</evidence>
<dbReference type="Gene3D" id="3.40.50.300">
    <property type="entry name" value="P-loop containing nucleotide triphosphate hydrolases"/>
    <property type="match status" value="1"/>
</dbReference>
<name>A0A433Q9S3_9FUNG</name>
<reference evidence="2 3" key="1">
    <citation type="journal article" date="2018" name="New Phytol.">
        <title>Phylogenomics of Endogonaceae and evolution of mycorrhizas within Mucoromycota.</title>
        <authorList>
            <person name="Chang Y."/>
            <person name="Desiro A."/>
            <person name="Na H."/>
            <person name="Sandor L."/>
            <person name="Lipzen A."/>
            <person name="Clum A."/>
            <person name="Barry K."/>
            <person name="Grigoriev I.V."/>
            <person name="Martin F.M."/>
            <person name="Stajich J.E."/>
            <person name="Smith M.E."/>
            <person name="Bonito G."/>
            <person name="Spatafora J.W."/>
        </authorList>
    </citation>
    <scope>NUCLEOTIDE SEQUENCE [LARGE SCALE GENOMIC DNA]</scope>
    <source>
        <strain evidence="2 3">AD002</strain>
    </source>
</reference>
<dbReference type="InterPro" id="IPR027417">
    <property type="entry name" value="P-loop_NTPase"/>
</dbReference>
<protein>
    <recommendedName>
        <fullName evidence="1">G domain-containing protein</fullName>
    </recommendedName>
</protein>
<keyword evidence="3" id="KW-1185">Reference proteome</keyword>
<sequence>MEKGPPSPLPPLPMIEIPSDPSRLVTDLIDNPQYGKHLGWIMAQRSASALRSHNNPTIMLVGLSGAGKSTTINRLFDSEICKIGSSSSTTKNVTEHFVEIPSLRSGISNLRLSVIDTPGFHDTNGIYSDAVHAVCMQEFIKFPGLSTWNYDIPT</sequence>
<dbReference type="InterPro" id="IPR006073">
    <property type="entry name" value="GTP-bd"/>
</dbReference>
<accession>A0A433Q9S3</accession>
<dbReference type="EMBL" id="RBNJ01010287">
    <property type="protein sequence ID" value="RUS26512.1"/>
    <property type="molecule type" value="Genomic_DNA"/>
</dbReference>
<gene>
    <name evidence="2" type="ORF">BC938DRAFT_470665</name>
</gene>
<dbReference type="AlphaFoldDB" id="A0A433Q9S3"/>
<evidence type="ECO:0000259" key="1">
    <source>
        <dbReference type="Pfam" id="PF01926"/>
    </source>
</evidence>
<proteinExistence type="predicted"/>
<comment type="caution">
    <text evidence="2">The sequence shown here is derived from an EMBL/GenBank/DDBJ whole genome shotgun (WGS) entry which is preliminary data.</text>
</comment>
<evidence type="ECO:0000313" key="3">
    <source>
        <dbReference type="Proteomes" id="UP000274822"/>
    </source>
</evidence>
<dbReference type="Pfam" id="PF01926">
    <property type="entry name" value="MMR_HSR1"/>
    <property type="match status" value="1"/>
</dbReference>
<organism evidence="2 3">
    <name type="scientific">Jimgerdemannia flammicorona</name>
    <dbReference type="NCBI Taxonomy" id="994334"/>
    <lineage>
        <taxon>Eukaryota</taxon>
        <taxon>Fungi</taxon>
        <taxon>Fungi incertae sedis</taxon>
        <taxon>Mucoromycota</taxon>
        <taxon>Mucoromycotina</taxon>
        <taxon>Endogonomycetes</taxon>
        <taxon>Endogonales</taxon>
        <taxon>Endogonaceae</taxon>
        <taxon>Jimgerdemannia</taxon>
    </lineage>
</organism>